<feature type="compositionally biased region" description="Basic and acidic residues" evidence="1">
    <location>
        <begin position="456"/>
        <end position="470"/>
    </location>
</feature>
<evidence type="ECO:0008006" key="5">
    <source>
        <dbReference type="Google" id="ProtNLM"/>
    </source>
</evidence>
<feature type="region of interest" description="Disordered" evidence="1">
    <location>
        <begin position="262"/>
        <end position="494"/>
    </location>
</feature>
<keyword evidence="4" id="KW-1185">Reference proteome</keyword>
<feature type="compositionally biased region" description="Polar residues" evidence="1">
    <location>
        <begin position="443"/>
        <end position="455"/>
    </location>
</feature>
<organism evidence="3 4">
    <name type="scientific">Fomitopsis schrenkii</name>
    <name type="common">Brown rot fungus</name>
    <dbReference type="NCBI Taxonomy" id="2126942"/>
    <lineage>
        <taxon>Eukaryota</taxon>
        <taxon>Fungi</taxon>
        <taxon>Dikarya</taxon>
        <taxon>Basidiomycota</taxon>
        <taxon>Agaricomycotina</taxon>
        <taxon>Agaricomycetes</taxon>
        <taxon>Polyporales</taxon>
        <taxon>Fomitopsis</taxon>
    </lineage>
</organism>
<accession>S8F5B8</accession>
<dbReference type="AlphaFoldDB" id="S8F5B8"/>
<evidence type="ECO:0000256" key="2">
    <source>
        <dbReference type="SAM" id="Phobius"/>
    </source>
</evidence>
<dbReference type="InParanoid" id="S8F5B8"/>
<protein>
    <recommendedName>
        <fullName evidence="5">REJ domain-containing protein</fullName>
    </recommendedName>
</protein>
<sequence length="494" mass="50535">MPVGSHEQGAERHGLGLVARDTLSLVPPPVSTLPRPQPTNTNTDSDTGTPTLPLSPSSVSISTGASDSQSGGSSTSSSLASASPGRPTTTSPPVPIPSSSTTSTSSEPSTSAQSSTSTASSTSTSSIGTSTSASTTSNTMSSVSSSPSGTSTGTGDAAVGGSHMKTGAIVGGVIGGVVFIALLVAGILLYLRIRRQIPSRSRRRSMGEFDSGHPTGPWAGLSSRDNTVEAVAAPPRSHQSSGSRSYPQADSVGMIVAPTESSAGHGKFSFSPTEETAASAGHGRRRSEYIETVPPLDYVPQRGSADNSPRRTRKPSNGSSTRAVALAKLNTAGVNSSTSTTATTLSAHSRRRSIDHGAYAYPGSNSSTTSTPTAVSHPRGIPSSPTTPTSPANPYGVAAEPMSRSTSTNVGGARRNPVRKPVPSYHSSASAASTEREKEKRQSTASTPQGVTPVQSREDLRRLKAPDLNHKSSFGDSKPVHYLVPDLPPTTPRK</sequence>
<feature type="region of interest" description="Disordered" evidence="1">
    <location>
        <begin position="230"/>
        <end position="249"/>
    </location>
</feature>
<name>S8F5B8_FOMSC</name>
<dbReference type="OrthoDB" id="3266934at2759"/>
<reference evidence="3 4" key="1">
    <citation type="journal article" date="2012" name="Science">
        <title>The Paleozoic origin of enzymatic lignin decomposition reconstructed from 31 fungal genomes.</title>
        <authorList>
            <person name="Floudas D."/>
            <person name="Binder M."/>
            <person name="Riley R."/>
            <person name="Barry K."/>
            <person name="Blanchette R.A."/>
            <person name="Henrissat B."/>
            <person name="Martinez A.T."/>
            <person name="Otillar R."/>
            <person name="Spatafora J.W."/>
            <person name="Yadav J.S."/>
            <person name="Aerts A."/>
            <person name="Benoit I."/>
            <person name="Boyd A."/>
            <person name="Carlson A."/>
            <person name="Copeland A."/>
            <person name="Coutinho P.M."/>
            <person name="de Vries R.P."/>
            <person name="Ferreira P."/>
            <person name="Findley K."/>
            <person name="Foster B."/>
            <person name="Gaskell J."/>
            <person name="Glotzer D."/>
            <person name="Gorecki P."/>
            <person name="Heitman J."/>
            <person name="Hesse C."/>
            <person name="Hori C."/>
            <person name="Igarashi K."/>
            <person name="Jurgens J.A."/>
            <person name="Kallen N."/>
            <person name="Kersten P."/>
            <person name="Kohler A."/>
            <person name="Kuees U."/>
            <person name="Kumar T.K.A."/>
            <person name="Kuo A."/>
            <person name="LaButti K."/>
            <person name="Larrondo L.F."/>
            <person name="Lindquist E."/>
            <person name="Ling A."/>
            <person name="Lombard V."/>
            <person name="Lucas S."/>
            <person name="Lundell T."/>
            <person name="Martin R."/>
            <person name="McLaughlin D.J."/>
            <person name="Morgenstern I."/>
            <person name="Morin E."/>
            <person name="Murat C."/>
            <person name="Nagy L.G."/>
            <person name="Nolan M."/>
            <person name="Ohm R.A."/>
            <person name="Patyshakuliyeva A."/>
            <person name="Rokas A."/>
            <person name="Ruiz-Duenas F.J."/>
            <person name="Sabat G."/>
            <person name="Salamov A."/>
            <person name="Samejima M."/>
            <person name="Schmutz J."/>
            <person name="Slot J.C."/>
            <person name="St John F."/>
            <person name="Stenlid J."/>
            <person name="Sun H."/>
            <person name="Sun S."/>
            <person name="Syed K."/>
            <person name="Tsang A."/>
            <person name="Wiebenga A."/>
            <person name="Young D."/>
            <person name="Pisabarro A."/>
            <person name="Eastwood D.C."/>
            <person name="Martin F."/>
            <person name="Cullen D."/>
            <person name="Grigoriev I.V."/>
            <person name="Hibbett D.S."/>
        </authorList>
    </citation>
    <scope>NUCLEOTIDE SEQUENCE</scope>
    <source>
        <strain evidence="4">FP-58527</strain>
    </source>
</reference>
<feature type="region of interest" description="Disordered" evidence="1">
    <location>
        <begin position="1"/>
        <end position="157"/>
    </location>
</feature>
<keyword evidence="2" id="KW-0812">Transmembrane</keyword>
<keyword evidence="2" id="KW-0472">Membrane</keyword>
<feature type="compositionally biased region" description="Pro residues" evidence="1">
    <location>
        <begin position="26"/>
        <end position="37"/>
    </location>
</feature>
<dbReference type="HOGENOM" id="CLU_652298_0_0_1"/>
<dbReference type="Proteomes" id="UP000015241">
    <property type="component" value="Unassembled WGS sequence"/>
</dbReference>
<evidence type="ECO:0000313" key="3">
    <source>
        <dbReference type="EMBL" id="EPS96885.1"/>
    </source>
</evidence>
<gene>
    <name evidence="3" type="ORF">FOMPIDRAFT_1052878</name>
</gene>
<feature type="compositionally biased region" description="Low complexity" evidence="1">
    <location>
        <begin position="45"/>
        <end position="89"/>
    </location>
</feature>
<feature type="compositionally biased region" description="Low complexity" evidence="1">
    <location>
        <begin position="97"/>
        <end position="157"/>
    </location>
</feature>
<dbReference type="eggNOG" id="ENOG502T2AJ">
    <property type="taxonomic scope" value="Eukaryota"/>
</dbReference>
<evidence type="ECO:0000313" key="4">
    <source>
        <dbReference type="Proteomes" id="UP000015241"/>
    </source>
</evidence>
<feature type="compositionally biased region" description="Polar residues" evidence="1">
    <location>
        <begin position="237"/>
        <end position="248"/>
    </location>
</feature>
<feature type="compositionally biased region" description="Low complexity" evidence="1">
    <location>
        <begin position="331"/>
        <end position="347"/>
    </location>
</feature>
<keyword evidence="2" id="KW-1133">Transmembrane helix</keyword>
<proteinExistence type="predicted"/>
<feature type="region of interest" description="Disordered" evidence="1">
    <location>
        <begin position="199"/>
        <end position="223"/>
    </location>
</feature>
<evidence type="ECO:0000256" key="1">
    <source>
        <dbReference type="SAM" id="MobiDB-lite"/>
    </source>
</evidence>
<dbReference type="EMBL" id="KE504182">
    <property type="protein sequence ID" value="EPS96885.1"/>
    <property type="molecule type" value="Genomic_DNA"/>
</dbReference>
<feature type="transmembrane region" description="Helical" evidence="2">
    <location>
        <begin position="169"/>
        <end position="193"/>
    </location>
</feature>
<feature type="compositionally biased region" description="Low complexity" evidence="1">
    <location>
        <begin position="364"/>
        <end position="373"/>
    </location>
</feature>
<dbReference type="STRING" id="743788.S8F5B8"/>